<keyword evidence="2" id="KW-1133">Transmembrane helix</keyword>
<keyword evidence="2" id="KW-0812">Transmembrane</keyword>
<keyword evidence="6" id="KW-1185">Reference proteome</keyword>
<accession>A0ABT2TIH0</accession>
<dbReference type="Gene3D" id="2.60.40.1140">
    <property type="entry name" value="Collagen-binding surface protein Cna, B-type domain"/>
    <property type="match status" value="4"/>
</dbReference>
<feature type="domain" description="DUF7601" evidence="4">
    <location>
        <begin position="1357"/>
        <end position="1464"/>
    </location>
</feature>
<evidence type="ECO:0000259" key="3">
    <source>
        <dbReference type="Pfam" id="PF17802"/>
    </source>
</evidence>
<feature type="domain" description="SpaA-like prealbumin fold" evidence="3">
    <location>
        <begin position="1502"/>
        <end position="1605"/>
    </location>
</feature>
<dbReference type="EMBL" id="JAOQJQ010000001">
    <property type="protein sequence ID" value="MCU6761432.1"/>
    <property type="molecule type" value="Genomic_DNA"/>
</dbReference>
<dbReference type="Proteomes" id="UP001652442">
    <property type="component" value="Unassembled WGS sequence"/>
</dbReference>
<sequence>MVETEVQNIQDPDRTVKISYTDEELETIYQELKEINAENETQENGNGAAIGSEDGNLEESDFKESGFGTLTEFHKEFDTDQHLYLQRYSIRQLENNKFYTVTNQRLGIIDLTVTKDWRDGEGDTREEFLNLLEEQGASLGVRLVCTDNEDAINYKDNTVDIGDGAYQIMKPAEQQDGEDSDDQTETLEKASAIQKIDTDTAKESTNYYFYNLPKYTQYGQAVHYTVEEVVIYEDDTVETFADFKKKNPKIIYNATMESTPYVTGEQHTHDTQTFQLHNSISGTKDVTFHKHWQDDYRNQLGERPDLSLDLYQRLHDNKDDRTEVVLKSYYKDYEWSRNENAGDDEVWDITLKGLPKYDRWGYEIDYYAKENVNISRETFDYLMPAYLYPADGTTYVEVGSETEGPKDSYKDEDYVIPLDNTNSTWLLKENGTFVNKIQEDVIFNGVKLWRLIPSGFPDAQLPEVTFSLYRKDLSGSGTDEKVAWVTIQNWEKDSSGSYRFALEYEGENKNKITDGKLEVTCGGDEKDAKRLQQYDENGRLYSYYIKEEIKLTKEDGSTVTAEEIYNSEISGSTITNGYNSEKGNLTVKKIVELGRDFAKGEKYPEVSFTLTRYYKDNAGKLCRDTSYSVTQTITAAMLEDGDGTAWATFPNLLIYAPNGTKYQYAINENMDKLKGGYEVFAGRGDLSEDQVTASYTPPADLENPNEDLLLEASKDDTETPDITYKNTRKADTVKLEGKKVWNDRDDDAGLRPDIDKNAITLEVSREAAAQGSGNAIPKQKLAEDEYEVVWEQDPDNKNNWTYTITGKDDTELEQYSPNGNPWKYTVKEILSEPWSSYYRYEKQEVVQSGTVTDSTIQMPDLKNSLLTSSIGYKKWVPKDSTDGLKSDYLGYKMKVTFQLQARVDGVVADGTLDKDQKSNWFAADKLLEKITSDKDLIPDPIQKTIGPNFILPNASNWGNAAFSNLLTAVKAEQEAADLGITQDSIVKIKYRVVETQAEYYKNSGGQDTLIYTQKYGVDMAKDTPEYTLEGAIGLFDQVTVTGSWVRNVLPTVKLEIWKIWKNDSHNAFNTRPQENGNSVVKFVVQRREKGSTDDNAWEIVKSYDKEGKATDLVRTLQLGNSTDSGRVIVEALPQYDFVIGADNTARKVEYEYRARELQAGADTSNGVKEQDILQDNDTFNTAYGSVVTDGAEAIKTETGKVVNSDSDYATAVTNTMKETEVYAEKEWKTDEIQVSASYPDVTLMLQYLKDDGSAQGTWTDFSPKAKVVLNGEQDTDTTKPYYEYEAWKALWKAPEVMPGSKLKDNKTQYRVVEVTDNTYPEEVESGTGTENDPYVFLFGTADGTKDSPYTITNDRTKLKIAKSAETGGLDEEFIFTIKPKDQRSRVKAYYVKYDAGGTAIQDGTGEGTLDMSSGGAASFTLKDGQYAVIYNLVREGQYLVTESGVKGEETSPDALKNYEITGENQDNLLTMTSSGKGQFSITTPETKPDQIPELTVTNRLQGKITIQKTDEKGKALSGVTFQLKWREKGSPEGTEYQVLDDTVCSNADLVTGVLVNGQEVPGTVTTDANGEAVFDGLYLGANGREYQITELAAKDGYNVLSEPVEGIEIPYETAIRTVNSEPWRRVKGKYYYLELTLTVENNKVFHMPNTSGTGFFWPGMGALAVAVAASGFYIWQKEGKYRKKRRKS</sequence>
<name>A0ABT2TIH0_9FIRM</name>
<feature type="region of interest" description="Disordered" evidence="1">
    <location>
        <begin position="37"/>
        <end position="62"/>
    </location>
</feature>
<dbReference type="Pfam" id="PF24547">
    <property type="entry name" value="DUF7601"/>
    <property type="match status" value="1"/>
</dbReference>
<evidence type="ECO:0000256" key="1">
    <source>
        <dbReference type="SAM" id="MobiDB-lite"/>
    </source>
</evidence>
<keyword evidence="2" id="KW-0472">Membrane</keyword>
<evidence type="ECO:0000259" key="4">
    <source>
        <dbReference type="Pfam" id="PF24547"/>
    </source>
</evidence>
<dbReference type="Pfam" id="PF17802">
    <property type="entry name" value="SpaA"/>
    <property type="match status" value="1"/>
</dbReference>
<organism evidence="5 6">
    <name type="scientific">Brotonthovivens ammoniilytica</name>
    <dbReference type="NCBI Taxonomy" id="2981725"/>
    <lineage>
        <taxon>Bacteria</taxon>
        <taxon>Bacillati</taxon>
        <taxon>Bacillota</taxon>
        <taxon>Clostridia</taxon>
        <taxon>Lachnospirales</taxon>
        <taxon>Lachnospiraceae</taxon>
        <taxon>Brotonthovivens</taxon>
    </lineage>
</organism>
<feature type="transmembrane region" description="Helical" evidence="2">
    <location>
        <begin position="1655"/>
        <end position="1675"/>
    </location>
</feature>
<reference evidence="5 6" key="1">
    <citation type="journal article" date="2021" name="ISME Commun">
        <title>Automated analysis of genomic sequences facilitates high-throughput and comprehensive description of bacteria.</title>
        <authorList>
            <person name="Hitch T.C.A."/>
        </authorList>
    </citation>
    <scope>NUCLEOTIDE SEQUENCE [LARGE SCALE GENOMIC DNA]</scope>
    <source>
        <strain evidence="5 6">Sanger_109</strain>
    </source>
</reference>
<dbReference type="InterPro" id="IPR055382">
    <property type="entry name" value="DUF7601"/>
</dbReference>
<proteinExistence type="predicted"/>
<evidence type="ECO:0000256" key="2">
    <source>
        <dbReference type="SAM" id="Phobius"/>
    </source>
</evidence>
<dbReference type="RefSeq" id="WP_158424230.1">
    <property type="nucleotide sequence ID" value="NZ_JAOQJQ010000001.1"/>
</dbReference>
<evidence type="ECO:0000313" key="6">
    <source>
        <dbReference type="Proteomes" id="UP001652442"/>
    </source>
</evidence>
<protein>
    <submittedName>
        <fullName evidence="5">Cna B-type domain-containing protein</fullName>
    </submittedName>
</protein>
<dbReference type="Gene3D" id="2.60.40.10">
    <property type="entry name" value="Immunoglobulins"/>
    <property type="match status" value="1"/>
</dbReference>
<dbReference type="InterPro" id="IPR041033">
    <property type="entry name" value="SpaA_PFL_dom_1"/>
</dbReference>
<comment type="caution">
    <text evidence="5">The sequence shown here is derived from an EMBL/GenBank/DDBJ whole genome shotgun (WGS) entry which is preliminary data.</text>
</comment>
<evidence type="ECO:0000313" key="5">
    <source>
        <dbReference type="EMBL" id="MCU6761432.1"/>
    </source>
</evidence>
<gene>
    <name evidence="5" type="ORF">OCV88_03635</name>
</gene>
<dbReference type="InterPro" id="IPR013783">
    <property type="entry name" value="Ig-like_fold"/>
</dbReference>